<dbReference type="PROSITE" id="PS00194">
    <property type="entry name" value="THIOREDOXIN_1"/>
    <property type="match status" value="1"/>
</dbReference>
<dbReference type="GO" id="GO:0015035">
    <property type="term" value="F:protein-disulfide reductase activity"/>
    <property type="evidence" value="ECO:0007669"/>
    <property type="project" value="TreeGrafter"/>
</dbReference>
<dbReference type="AlphaFoldDB" id="A0A7X5QYX7"/>
<reference evidence="8 9" key="1">
    <citation type="submission" date="2020-02" db="EMBL/GenBank/DDBJ databases">
        <title>Sequencing the genomes of 1000 actinobacteria strains.</title>
        <authorList>
            <person name="Klenk H.-P."/>
        </authorList>
    </citation>
    <scope>NUCLEOTIDE SEQUENCE [LARGE SCALE GENOMIC DNA]</scope>
    <source>
        <strain evidence="8 9">DSM 27960</strain>
    </source>
</reference>
<dbReference type="Gene3D" id="3.40.30.10">
    <property type="entry name" value="Glutaredoxin"/>
    <property type="match status" value="1"/>
</dbReference>
<evidence type="ECO:0000256" key="1">
    <source>
        <dbReference type="ARBA" id="ARBA00008987"/>
    </source>
</evidence>
<evidence type="ECO:0000256" key="2">
    <source>
        <dbReference type="ARBA" id="ARBA00022448"/>
    </source>
</evidence>
<sequence>MTDPRLNSLLAGGAVDLSPLVAKNQQAARPAQPGGTPGAQPSVAQGEAVPVPSLIVDVTDETFAQIAQLSTVVPVIVDLWAEWCGPCKQLGPILEKLTLELDGKVLLAKVDVDSNPGLSQAFQAQSIPMVVAIIAGKPVPLFQGALPEAEVVQVFNQVLDVAAQAGVTGRVQVADASAEGEEPAPAPLPPHHQEAFEAIERGDYPAAKEEYRKALVNNPRDVEAVAGLAQVSLLDRLSGKTLDEIRARAAANPADLDAQLDVADLDLSGGHIEDAFDRLLQLFTDLDQDGKDRVRERMLELFDVVGVTDPRVLAARRSLTALLY</sequence>
<dbReference type="Pfam" id="PF00085">
    <property type="entry name" value="Thioredoxin"/>
    <property type="match status" value="1"/>
</dbReference>
<evidence type="ECO:0000259" key="7">
    <source>
        <dbReference type="PROSITE" id="PS51352"/>
    </source>
</evidence>
<proteinExistence type="inferred from homology"/>
<dbReference type="PANTHER" id="PTHR45663">
    <property type="entry name" value="GEO12009P1"/>
    <property type="match status" value="1"/>
</dbReference>
<dbReference type="PANTHER" id="PTHR45663:SF11">
    <property type="entry name" value="GEO12009P1"/>
    <property type="match status" value="1"/>
</dbReference>
<evidence type="ECO:0000313" key="9">
    <source>
        <dbReference type="Proteomes" id="UP000541033"/>
    </source>
</evidence>
<evidence type="ECO:0000256" key="6">
    <source>
        <dbReference type="SAM" id="MobiDB-lite"/>
    </source>
</evidence>
<dbReference type="GO" id="GO:0005737">
    <property type="term" value="C:cytoplasm"/>
    <property type="evidence" value="ECO:0007669"/>
    <property type="project" value="TreeGrafter"/>
</dbReference>
<evidence type="ECO:0000313" key="8">
    <source>
        <dbReference type="EMBL" id="NIH52437.1"/>
    </source>
</evidence>
<feature type="region of interest" description="Disordered" evidence="6">
    <location>
        <begin position="25"/>
        <end position="44"/>
    </location>
</feature>
<comment type="caution">
    <text evidence="8">The sequence shown here is derived from an EMBL/GenBank/DDBJ whole genome shotgun (WGS) entry which is preliminary data.</text>
</comment>
<gene>
    <name evidence="8" type="ORF">FHX76_000305</name>
</gene>
<dbReference type="GO" id="GO:0006950">
    <property type="term" value="P:response to stress"/>
    <property type="evidence" value="ECO:0007669"/>
    <property type="project" value="UniProtKB-ARBA"/>
</dbReference>
<feature type="domain" description="Thioredoxin" evidence="7">
    <location>
        <begin position="43"/>
        <end position="160"/>
    </location>
</feature>
<keyword evidence="3" id="KW-0249">Electron transport</keyword>
<dbReference type="PROSITE" id="PS51352">
    <property type="entry name" value="THIOREDOXIN_2"/>
    <property type="match status" value="1"/>
</dbReference>
<evidence type="ECO:0000256" key="4">
    <source>
        <dbReference type="ARBA" id="ARBA00023157"/>
    </source>
</evidence>
<organism evidence="8 9">
    <name type="scientific">Lysinibacter cavernae</name>
    <dbReference type="NCBI Taxonomy" id="1640652"/>
    <lineage>
        <taxon>Bacteria</taxon>
        <taxon>Bacillati</taxon>
        <taxon>Actinomycetota</taxon>
        <taxon>Actinomycetes</taxon>
        <taxon>Micrococcales</taxon>
        <taxon>Microbacteriaceae</taxon>
        <taxon>Lysinibacter</taxon>
    </lineage>
</organism>
<dbReference type="CDD" id="cd02956">
    <property type="entry name" value="ybbN"/>
    <property type="match status" value="1"/>
</dbReference>
<evidence type="ECO:0000256" key="5">
    <source>
        <dbReference type="ARBA" id="ARBA00023284"/>
    </source>
</evidence>
<dbReference type="Gene3D" id="1.25.40.10">
    <property type="entry name" value="Tetratricopeptide repeat domain"/>
    <property type="match status" value="1"/>
</dbReference>
<dbReference type="SUPFAM" id="SSF52833">
    <property type="entry name" value="Thioredoxin-like"/>
    <property type="match status" value="1"/>
</dbReference>
<dbReference type="Pfam" id="PF14561">
    <property type="entry name" value="TPR_20"/>
    <property type="match status" value="1"/>
</dbReference>
<keyword evidence="5" id="KW-0676">Redox-active center</keyword>
<accession>A0A7X5QYX7</accession>
<keyword evidence="9" id="KW-1185">Reference proteome</keyword>
<keyword evidence="2" id="KW-0813">Transport</keyword>
<dbReference type="RefSeq" id="WP_167146979.1">
    <property type="nucleotide sequence ID" value="NZ_JAAMOX010000001.1"/>
</dbReference>
<dbReference type="InterPro" id="IPR036249">
    <property type="entry name" value="Thioredoxin-like_sf"/>
</dbReference>
<dbReference type="Proteomes" id="UP000541033">
    <property type="component" value="Unassembled WGS sequence"/>
</dbReference>
<comment type="similarity">
    <text evidence="1">Belongs to the thioredoxin family.</text>
</comment>
<protein>
    <submittedName>
        <fullName evidence="8">Putative thioredoxin</fullName>
    </submittedName>
</protein>
<keyword evidence="4" id="KW-1015">Disulfide bond</keyword>
<dbReference type="InterPro" id="IPR011990">
    <property type="entry name" value="TPR-like_helical_dom_sf"/>
</dbReference>
<name>A0A7X5QYX7_9MICO</name>
<dbReference type="EMBL" id="JAAMOX010000001">
    <property type="protein sequence ID" value="NIH52437.1"/>
    <property type="molecule type" value="Genomic_DNA"/>
</dbReference>
<feature type="compositionally biased region" description="Low complexity" evidence="6">
    <location>
        <begin position="25"/>
        <end position="41"/>
    </location>
</feature>
<dbReference type="InterPro" id="IPR017937">
    <property type="entry name" value="Thioredoxin_CS"/>
</dbReference>
<dbReference type="SUPFAM" id="SSF48452">
    <property type="entry name" value="TPR-like"/>
    <property type="match status" value="1"/>
</dbReference>
<evidence type="ECO:0000256" key="3">
    <source>
        <dbReference type="ARBA" id="ARBA00022982"/>
    </source>
</evidence>
<dbReference type="InterPro" id="IPR013766">
    <property type="entry name" value="Thioredoxin_domain"/>
</dbReference>